<sequence length="725" mass="83146">MKRVLFAVLLFVTTPLLLQAQDISDKEVDSINEVLLRVNDLNNKSEYGKAIELTKKTLEYLEGSKRYKLIGKAHNGLAFSYAELKDKDKAFEYSFKALDYFIKAKDTLSIVVIYNDIGVTYDDFGMIEDANKAYQQAIDVSRLTKPHKYIIYPNVNIAKNLIEYSSDYEKGLGYLDKAMQSAKELGLDEKKDHIFVQIFLSYAYAYHKLKRFDESEIYFQKAIDLASKQKYLRSIQEIYSKKTKLYKEDENYKEALNMMDKYIEIKDSINTLDNMSLAKTIEARYKVKESEEKLSYLTKEKNIKEAQLVKSNQFMALLSILIALLILTTYWTVKKNKQLQVARDVAENLSRVKSDFYSEISHELRTPLYAVIELSNLLQKEDLNVQHKEYLESLQFSGNQLLSLINNILELNKMDSETIKIEQTKFSLKGIISNTIDSIEFALNESNNEISLHYDDAIPKELVGDSLKLTQIFINLISNATKFTNDGTITVTAKMIKEDENDVKIHFEVKDTGLGIAKEKQSLIFKNFYQEHAKIEKSYRGTGLGLSIVKEILTAMGSEIKIESEEGKGSTFYFDLKFNKAEETRSLDNLHIKQLKEIEAKRVLIVDDNKINQLVTRKVVDHLNINSSTVDSGQKAIDLIKKESFDCVLMDLHMPQLDGYETTKLIREFNAEIPIVALTAASIDDVEEKIKQQGMNGYILKPFNTPEFVATLHEAIYSKNTVLIA</sequence>
<dbReference type="InterPro" id="IPR011990">
    <property type="entry name" value="TPR-like_helical_dom_sf"/>
</dbReference>
<dbReference type="CDD" id="cd00082">
    <property type="entry name" value="HisKA"/>
    <property type="match status" value="1"/>
</dbReference>
<dbReference type="Pfam" id="PF02518">
    <property type="entry name" value="HATPase_c"/>
    <property type="match status" value="1"/>
</dbReference>
<feature type="domain" description="Histidine kinase" evidence="8">
    <location>
        <begin position="359"/>
        <end position="580"/>
    </location>
</feature>
<dbReference type="SUPFAM" id="SSF48452">
    <property type="entry name" value="TPR-like"/>
    <property type="match status" value="1"/>
</dbReference>
<dbReference type="Gene3D" id="3.30.565.10">
    <property type="entry name" value="Histidine kinase-like ATPase, C-terminal domain"/>
    <property type="match status" value="1"/>
</dbReference>
<dbReference type="SMART" id="SM00448">
    <property type="entry name" value="REC"/>
    <property type="match status" value="1"/>
</dbReference>
<keyword evidence="6" id="KW-0802">TPR repeat</keyword>
<dbReference type="InterPro" id="IPR003661">
    <property type="entry name" value="HisK_dim/P_dom"/>
</dbReference>
<proteinExistence type="predicted"/>
<dbReference type="SUPFAM" id="SSF52172">
    <property type="entry name" value="CheY-like"/>
    <property type="match status" value="1"/>
</dbReference>
<dbReference type="Pfam" id="PF00512">
    <property type="entry name" value="HisKA"/>
    <property type="match status" value="1"/>
</dbReference>
<keyword evidence="3 5" id="KW-0597">Phosphoprotein</keyword>
<dbReference type="EMBL" id="JBHULM010000012">
    <property type="protein sequence ID" value="MFD2543664.1"/>
    <property type="molecule type" value="Genomic_DNA"/>
</dbReference>
<evidence type="ECO:0000313" key="11">
    <source>
        <dbReference type="Proteomes" id="UP001597467"/>
    </source>
</evidence>
<keyword evidence="10" id="KW-0547">Nucleotide-binding</keyword>
<evidence type="ECO:0000256" key="7">
    <source>
        <dbReference type="SAM" id="SignalP"/>
    </source>
</evidence>
<reference evidence="11" key="1">
    <citation type="journal article" date="2019" name="Int. J. Syst. Evol. Microbiol.">
        <title>The Global Catalogue of Microorganisms (GCM) 10K type strain sequencing project: providing services to taxonomists for standard genome sequencing and annotation.</title>
        <authorList>
            <consortium name="The Broad Institute Genomics Platform"/>
            <consortium name="The Broad Institute Genome Sequencing Center for Infectious Disease"/>
            <person name="Wu L."/>
            <person name="Ma J."/>
        </authorList>
    </citation>
    <scope>NUCLEOTIDE SEQUENCE [LARGE SCALE GENOMIC DNA]</scope>
    <source>
        <strain evidence="11">KCTC 42808</strain>
    </source>
</reference>
<keyword evidence="11" id="KW-1185">Reference proteome</keyword>
<protein>
    <recommendedName>
        <fullName evidence="2">histidine kinase</fullName>
        <ecNumber evidence="2">2.7.13.3</ecNumber>
    </recommendedName>
</protein>
<dbReference type="SMART" id="SM00387">
    <property type="entry name" value="HATPase_c"/>
    <property type="match status" value="1"/>
</dbReference>
<dbReference type="Proteomes" id="UP001597467">
    <property type="component" value="Unassembled WGS sequence"/>
</dbReference>
<dbReference type="InterPro" id="IPR011006">
    <property type="entry name" value="CheY-like_superfamily"/>
</dbReference>
<keyword evidence="10" id="KW-0067">ATP-binding</keyword>
<feature type="signal peptide" evidence="7">
    <location>
        <begin position="1"/>
        <end position="20"/>
    </location>
</feature>
<dbReference type="CDD" id="cd16922">
    <property type="entry name" value="HATPase_EvgS-ArcB-TorS-like"/>
    <property type="match status" value="1"/>
</dbReference>
<dbReference type="Gene3D" id="1.10.287.130">
    <property type="match status" value="1"/>
</dbReference>
<dbReference type="InterPro" id="IPR005467">
    <property type="entry name" value="His_kinase_dom"/>
</dbReference>
<dbReference type="PANTHER" id="PTHR45339:SF1">
    <property type="entry name" value="HYBRID SIGNAL TRANSDUCTION HISTIDINE KINASE J"/>
    <property type="match status" value="1"/>
</dbReference>
<dbReference type="EC" id="2.7.13.3" evidence="2"/>
<dbReference type="InterPro" id="IPR036890">
    <property type="entry name" value="HATPase_C_sf"/>
</dbReference>
<dbReference type="RefSeq" id="WP_379905794.1">
    <property type="nucleotide sequence ID" value="NZ_JBHULM010000012.1"/>
</dbReference>
<feature type="chain" id="PRO_5045812148" description="histidine kinase" evidence="7">
    <location>
        <begin position="21"/>
        <end position="725"/>
    </location>
</feature>
<dbReference type="InterPro" id="IPR001789">
    <property type="entry name" value="Sig_transdc_resp-reg_receiver"/>
</dbReference>
<feature type="domain" description="Response regulatory" evidence="9">
    <location>
        <begin position="602"/>
        <end position="716"/>
    </location>
</feature>
<keyword evidence="4" id="KW-0902">Two-component regulatory system</keyword>
<dbReference type="Gene3D" id="3.40.50.2300">
    <property type="match status" value="1"/>
</dbReference>
<dbReference type="PANTHER" id="PTHR45339">
    <property type="entry name" value="HYBRID SIGNAL TRANSDUCTION HISTIDINE KINASE J"/>
    <property type="match status" value="1"/>
</dbReference>
<comment type="catalytic activity">
    <reaction evidence="1">
        <text>ATP + protein L-histidine = ADP + protein N-phospho-L-histidine.</text>
        <dbReference type="EC" id="2.7.13.3"/>
    </reaction>
</comment>
<keyword evidence="7" id="KW-0732">Signal</keyword>
<dbReference type="GO" id="GO:0005524">
    <property type="term" value="F:ATP binding"/>
    <property type="evidence" value="ECO:0007669"/>
    <property type="project" value="UniProtKB-KW"/>
</dbReference>
<dbReference type="InterPro" id="IPR003594">
    <property type="entry name" value="HATPase_dom"/>
</dbReference>
<dbReference type="Pfam" id="PF13181">
    <property type="entry name" value="TPR_8"/>
    <property type="match status" value="1"/>
</dbReference>
<dbReference type="SUPFAM" id="SSF47384">
    <property type="entry name" value="Homodimeric domain of signal transducing histidine kinase"/>
    <property type="match status" value="1"/>
</dbReference>
<dbReference type="PROSITE" id="PS50110">
    <property type="entry name" value="RESPONSE_REGULATORY"/>
    <property type="match status" value="1"/>
</dbReference>
<evidence type="ECO:0000256" key="3">
    <source>
        <dbReference type="ARBA" id="ARBA00022553"/>
    </source>
</evidence>
<comment type="caution">
    <text evidence="10">The sequence shown here is derived from an EMBL/GenBank/DDBJ whole genome shotgun (WGS) entry which is preliminary data.</text>
</comment>
<dbReference type="InterPro" id="IPR004358">
    <property type="entry name" value="Sig_transdc_His_kin-like_C"/>
</dbReference>
<evidence type="ECO:0000256" key="1">
    <source>
        <dbReference type="ARBA" id="ARBA00000085"/>
    </source>
</evidence>
<evidence type="ECO:0000259" key="8">
    <source>
        <dbReference type="PROSITE" id="PS50109"/>
    </source>
</evidence>
<evidence type="ECO:0000256" key="4">
    <source>
        <dbReference type="ARBA" id="ARBA00023012"/>
    </source>
</evidence>
<gene>
    <name evidence="10" type="ORF">ACFSSB_15125</name>
</gene>
<accession>A0ABW5K4X5</accession>
<dbReference type="SUPFAM" id="SSF55874">
    <property type="entry name" value="ATPase domain of HSP90 chaperone/DNA topoisomerase II/histidine kinase"/>
    <property type="match status" value="1"/>
</dbReference>
<evidence type="ECO:0000313" key="10">
    <source>
        <dbReference type="EMBL" id="MFD2543664.1"/>
    </source>
</evidence>
<evidence type="ECO:0000259" key="9">
    <source>
        <dbReference type="PROSITE" id="PS50110"/>
    </source>
</evidence>
<dbReference type="PRINTS" id="PR00344">
    <property type="entry name" value="BCTRLSENSOR"/>
</dbReference>
<organism evidence="10 11">
    <name type="scientific">Lacinutrix gracilariae</name>
    <dbReference type="NCBI Taxonomy" id="1747198"/>
    <lineage>
        <taxon>Bacteria</taxon>
        <taxon>Pseudomonadati</taxon>
        <taxon>Bacteroidota</taxon>
        <taxon>Flavobacteriia</taxon>
        <taxon>Flavobacteriales</taxon>
        <taxon>Flavobacteriaceae</taxon>
        <taxon>Lacinutrix</taxon>
    </lineage>
</organism>
<dbReference type="InterPro" id="IPR019734">
    <property type="entry name" value="TPR_rpt"/>
</dbReference>
<dbReference type="Gene3D" id="1.25.40.10">
    <property type="entry name" value="Tetratricopeptide repeat domain"/>
    <property type="match status" value="2"/>
</dbReference>
<evidence type="ECO:0000256" key="5">
    <source>
        <dbReference type="PROSITE-ProRule" id="PRU00169"/>
    </source>
</evidence>
<feature type="modified residue" description="4-aspartylphosphate" evidence="5">
    <location>
        <position position="651"/>
    </location>
</feature>
<evidence type="ECO:0000256" key="6">
    <source>
        <dbReference type="PROSITE-ProRule" id="PRU00339"/>
    </source>
</evidence>
<dbReference type="PROSITE" id="PS50109">
    <property type="entry name" value="HIS_KIN"/>
    <property type="match status" value="1"/>
</dbReference>
<dbReference type="SMART" id="SM00028">
    <property type="entry name" value="TPR"/>
    <property type="match status" value="3"/>
</dbReference>
<dbReference type="InterPro" id="IPR036097">
    <property type="entry name" value="HisK_dim/P_sf"/>
</dbReference>
<dbReference type="SMART" id="SM00388">
    <property type="entry name" value="HisKA"/>
    <property type="match status" value="1"/>
</dbReference>
<evidence type="ECO:0000256" key="2">
    <source>
        <dbReference type="ARBA" id="ARBA00012438"/>
    </source>
</evidence>
<feature type="repeat" description="TPR" evidence="6">
    <location>
        <begin position="196"/>
        <end position="229"/>
    </location>
</feature>
<dbReference type="Pfam" id="PF00072">
    <property type="entry name" value="Response_reg"/>
    <property type="match status" value="1"/>
</dbReference>
<dbReference type="CDD" id="cd17546">
    <property type="entry name" value="REC_hyHK_CKI1_RcsC-like"/>
    <property type="match status" value="1"/>
</dbReference>
<name>A0ABW5K4X5_9FLAO</name>
<dbReference type="PROSITE" id="PS50005">
    <property type="entry name" value="TPR"/>
    <property type="match status" value="1"/>
</dbReference>